<keyword evidence="3" id="KW-1185">Reference proteome</keyword>
<feature type="signal peptide" evidence="1">
    <location>
        <begin position="1"/>
        <end position="19"/>
    </location>
</feature>
<proteinExistence type="predicted"/>
<sequence length="190" mass="21598">MIFRLMAVLMTALTLSACGAPAPSDWKPDVGGLSEEVRGLSPAINPEEATRLAQISFSYSQQLAREYNVTDPPLVHNAKVNRGTRPRGLCWHWADDLEKRLRQENFQSVQFHRAIANTDNVRVEHSTVIVSAPGAAMEDGIVLDPWRYGGKLFWAPVVEDTRYRWIPRQQVFAEKKRRAEREDAVTRSRN</sequence>
<evidence type="ECO:0000256" key="1">
    <source>
        <dbReference type="SAM" id="SignalP"/>
    </source>
</evidence>
<dbReference type="PROSITE" id="PS51257">
    <property type="entry name" value="PROKAR_LIPOPROTEIN"/>
    <property type="match status" value="1"/>
</dbReference>
<accession>A0A1I4QSE9</accession>
<feature type="chain" id="PRO_5011762289" description="Lipoprotein" evidence="1">
    <location>
        <begin position="20"/>
        <end position="190"/>
    </location>
</feature>
<evidence type="ECO:0000313" key="3">
    <source>
        <dbReference type="Proteomes" id="UP000199144"/>
    </source>
</evidence>
<keyword evidence="1" id="KW-0732">Signal</keyword>
<evidence type="ECO:0000313" key="2">
    <source>
        <dbReference type="EMBL" id="SFM42994.1"/>
    </source>
</evidence>
<dbReference type="OrthoDB" id="5339359at2"/>
<name>A0A1I4QSE9_9RHOB</name>
<dbReference type="EMBL" id="FOTQ01000007">
    <property type="protein sequence ID" value="SFM42994.1"/>
    <property type="molecule type" value="Genomic_DNA"/>
</dbReference>
<dbReference type="STRING" id="254406.SAMN04488042_107110"/>
<dbReference type="RefSeq" id="WP_093094822.1">
    <property type="nucleotide sequence ID" value="NZ_FOTQ01000007.1"/>
</dbReference>
<reference evidence="2 3" key="1">
    <citation type="submission" date="2016-10" db="EMBL/GenBank/DDBJ databases">
        <authorList>
            <person name="de Groot N.N."/>
        </authorList>
    </citation>
    <scope>NUCLEOTIDE SEQUENCE [LARGE SCALE GENOMIC DNA]</scope>
    <source>
        <strain evidence="2 3">DSM 15283</strain>
    </source>
</reference>
<protein>
    <recommendedName>
        <fullName evidence="4">Lipoprotein</fullName>
    </recommendedName>
</protein>
<dbReference type="AlphaFoldDB" id="A0A1I4QSE9"/>
<evidence type="ECO:0008006" key="4">
    <source>
        <dbReference type="Google" id="ProtNLM"/>
    </source>
</evidence>
<gene>
    <name evidence="2" type="ORF">SAMN04488042_107110</name>
</gene>
<dbReference type="Proteomes" id="UP000199144">
    <property type="component" value="Unassembled WGS sequence"/>
</dbReference>
<organism evidence="2 3">
    <name type="scientific">Shimia aestuarii</name>
    <dbReference type="NCBI Taxonomy" id="254406"/>
    <lineage>
        <taxon>Bacteria</taxon>
        <taxon>Pseudomonadati</taxon>
        <taxon>Pseudomonadota</taxon>
        <taxon>Alphaproteobacteria</taxon>
        <taxon>Rhodobacterales</taxon>
        <taxon>Roseobacteraceae</taxon>
    </lineage>
</organism>